<name>A0A450YJV9_9GAMM</name>
<dbReference type="EMBL" id="CAADFW010000174">
    <property type="protein sequence ID" value="VFK65251.1"/>
    <property type="molecule type" value="Genomic_DNA"/>
</dbReference>
<organism evidence="2">
    <name type="scientific">Candidatus Kentrum sp. TC</name>
    <dbReference type="NCBI Taxonomy" id="2126339"/>
    <lineage>
        <taxon>Bacteria</taxon>
        <taxon>Pseudomonadati</taxon>
        <taxon>Pseudomonadota</taxon>
        <taxon>Gammaproteobacteria</taxon>
        <taxon>Candidatus Kentrum</taxon>
    </lineage>
</organism>
<dbReference type="EMBL" id="CAADFT010000014">
    <property type="protein sequence ID" value="VFK41808.1"/>
    <property type="molecule type" value="Genomic_DNA"/>
</dbReference>
<evidence type="ECO:0000313" key="1">
    <source>
        <dbReference type="EMBL" id="VFK39449.1"/>
    </source>
</evidence>
<protein>
    <submittedName>
        <fullName evidence="2">Uncharacterized protein</fullName>
    </submittedName>
</protein>
<proteinExistence type="predicted"/>
<evidence type="ECO:0000313" key="3">
    <source>
        <dbReference type="EMBL" id="VFK65251.1"/>
    </source>
</evidence>
<dbReference type="EMBL" id="CAADFS010000006">
    <property type="protein sequence ID" value="VFK39449.1"/>
    <property type="molecule type" value="Genomic_DNA"/>
</dbReference>
<sequence length="51" mass="6525">MYIHEQRVHVRDYWRFRLGSWEHVRKHTRSYPGSKSNVYWRFAVNRLIYQD</sequence>
<dbReference type="AlphaFoldDB" id="A0A450YJV9"/>
<gene>
    <name evidence="1" type="ORF">BECKTC1821D_GA0114238_100661</name>
    <name evidence="2" type="ORF">BECKTC1821E_GA0114239_101446</name>
    <name evidence="3" type="ORF">BECKTC1821F_GA0114240_11743</name>
</gene>
<reference evidence="2" key="1">
    <citation type="submission" date="2019-02" db="EMBL/GenBank/DDBJ databases">
        <authorList>
            <person name="Gruber-Vodicka R. H."/>
            <person name="Seah K. B. B."/>
        </authorList>
    </citation>
    <scope>NUCLEOTIDE SEQUENCE</scope>
    <source>
        <strain evidence="1">BECK_BZ123</strain>
        <strain evidence="2">BECK_BZ125</strain>
        <strain evidence="3">BECK_BZ126</strain>
    </source>
</reference>
<evidence type="ECO:0000313" key="2">
    <source>
        <dbReference type="EMBL" id="VFK41808.1"/>
    </source>
</evidence>
<accession>A0A450YJV9</accession>